<dbReference type="EMBL" id="BGPR01017810">
    <property type="protein sequence ID" value="GBN77354.1"/>
    <property type="molecule type" value="Genomic_DNA"/>
</dbReference>
<protein>
    <submittedName>
        <fullName evidence="1">Uncharacterized protein</fullName>
    </submittedName>
</protein>
<accession>A0A4Y2RNG1</accession>
<proteinExistence type="predicted"/>
<dbReference type="Proteomes" id="UP000499080">
    <property type="component" value="Unassembled WGS sequence"/>
</dbReference>
<evidence type="ECO:0000313" key="1">
    <source>
        <dbReference type="EMBL" id="GBN77354.1"/>
    </source>
</evidence>
<evidence type="ECO:0000313" key="2">
    <source>
        <dbReference type="EMBL" id="GBN77362.1"/>
    </source>
</evidence>
<dbReference type="AlphaFoldDB" id="A0A4Y2RNG1"/>
<sequence length="95" mass="10758">MGRGVLCRTTPTEDIWLDGFNVHQTHLHGGSLVESGFEPGAHRPSHQAEAVSQIQDDAFTYEWGDRHAVKQAIHMQSKLKFLEHEKETAFVSFKN</sequence>
<organism evidence="1 3">
    <name type="scientific">Araneus ventricosus</name>
    <name type="common">Orbweaver spider</name>
    <name type="synonym">Epeira ventricosa</name>
    <dbReference type="NCBI Taxonomy" id="182803"/>
    <lineage>
        <taxon>Eukaryota</taxon>
        <taxon>Metazoa</taxon>
        <taxon>Ecdysozoa</taxon>
        <taxon>Arthropoda</taxon>
        <taxon>Chelicerata</taxon>
        <taxon>Arachnida</taxon>
        <taxon>Araneae</taxon>
        <taxon>Araneomorphae</taxon>
        <taxon>Entelegynae</taxon>
        <taxon>Araneoidea</taxon>
        <taxon>Araneidae</taxon>
        <taxon>Araneus</taxon>
    </lineage>
</organism>
<name>A0A4Y2RNG1_ARAVE</name>
<dbReference type="EMBL" id="BGPR01017813">
    <property type="protein sequence ID" value="GBN77362.1"/>
    <property type="molecule type" value="Genomic_DNA"/>
</dbReference>
<reference evidence="1 3" key="1">
    <citation type="journal article" date="2019" name="Sci. Rep.">
        <title>Orb-weaving spider Araneus ventricosus genome elucidates the spidroin gene catalogue.</title>
        <authorList>
            <person name="Kono N."/>
            <person name="Nakamura H."/>
            <person name="Ohtoshi R."/>
            <person name="Moran D.A.P."/>
            <person name="Shinohara A."/>
            <person name="Yoshida Y."/>
            <person name="Fujiwara M."/>
            <person name="Mori M."/>
            <person name="Tomita M."/>
            <person name="Arakawa K."/>
        </authorList>
    </citation>
    <scope>NUCLEOTIDE SEQUENCE [LARGE SCALE GENOMIC DNA]</scope>
</reference>
<gene>
    <name evidence="1" type="ORF">AVEN_203264_1</name>
    <name evidence="2" type="ORF">AVEN_221384_1</name>
</gene>
<keyword evidence="3" id="KW-1185">Reference proteome</keyword>
<evidence type="ECO:0000313" key="3">
    <source>
        <dbReference type="Proteomes" id="UP000499080"/>
    </source>
</evidence>
<comment type="caution">
    <text evidence="1">The sequence shown here is derived from an EMBL/GenBank/DDBJ whole genome shotgun (WGS) entry which is preliminary data.</text>
</comment>